<reference evidence="3" key="1">
    <citation type="journal article" date="2019" name="Int. J. Syst. Evol. Microbiol.">
        <title>The Global Catalogue of Microorganisms (GCM) 10K type strain sequencing project: providing services to taxonomists for standard genome sequencing and annotation.</title>
        <authorList>
            <consortium name="The Broad Institute Genomics Platform"/>
            <consortium name="The Broad Institute Genome Sequencing Center for Infectious Disease"/>
            <person name="Wu L."/>
            <person name="Ma J."/>
        </authorList>
    </citation>
    <scope>NUCLEOTIDE SEQUENCE [LARGE SCALE GENOMIC DNA]</scope>
    <source>
        <strain evidence="3">JCM 3380</strain>
    </source>
</reference>
<dbReference type="Gene3D" id="1.10.238.10">
    <property type="entry name" value="EF-hand"/>
    <property type="match status" value="1"/>
</dbReference>
<dbReference type="Pfam" id="PF13499">
    <property type="entry name" value="EF-hand_7"/>
    <property type="match status" value="1"/>
</dbReference>
<dbReference type="InterPro" id="IPR011992">
    <property type="entry name" value="EF-hand-dom_pair"/>
</dbReference>
<dbReference type="InterPro" id="IPR002048">
    <property type="entry name" value="EF_hand_dom"/>
</dbReference>
<evidence type="ECO:0000313" key="2">
    <source>
        <dbReference type="EMBL" id="GAA0248467.1"/>
    </source>
</evidence>
<feature type="domain" description="EF-hand" evidence="1">
    <location>
        <begin position="113"/>
        <end position="148"/>
    </location>
</feature>
<proteinExistence type="predicted"/>
<dbReference type="PROSITE" id="PS00018">
    <property type="entry name" value="EF_HAND_1"/>
    <property type="match status" value="2"/>
</dbReference>
<comment type="caution">
    <text evidence="2">The sequence shown here is derived from an EMBL/GenBank/DDBJ whole genome shotgun (WGS) entry which is preliminary data.</text>
</comment>
<dbReference type="PROSITE" id="PS50222">
    <property type="entry name" value="EF_HAND_2"/>
    <property type="match status" value="2"/>
</dbReference>
<evidence type="ECO:0000313" key="3">
    <source>
        <dbReference type="Proteomes" id="UP001500416"/>
    </source>
</evidence>
<name>A0ABP3E3K1_9PSEU</name>
<dbReference type="SUPFAM" id="SSF47473">
    <property type="entry name" value="EF-hand"/>
    <property type="match status" value="1"/>
</dbReference>
<accession>A0ABP3E3K1</accession>
<organism evidence="2 3">
    <name type="scientific">Saccharothrix mutabilis subsp. mutabilis</name>
    <dbReference type="NCBI Taxonomy" id="66855"/>
    <lineage>
        <taxon>Bacteria</taxon>
        <taxon>Bacillati</taxon>
        <taxon>Actinomycetota</taxon>
        <taxon>Actinomycetes</taxon>
        <taxon>Pseudonocardiales</taxon>
        <taxon>Pseudonocardiaceae</taxon>
        <taxon>Saccharothrix</taxon>
    </lineage>
</organism>
<dbReference type="Proteomes" id="UP001500416">
    <property type="component" value="Unassembled WGS sequence"/>
</dbReference>
<feature type="domain" description="EF-hand" evidence="1">
    <location>
        <begin position="149"/>
        <end position="184"/>
    </location>
</feature>
<dbReference type="InterPro" id="IPR018247">
    <property type="entry name" value="EF_Hand_1_Ca_BS"/>
</dbReference>
<dbReference type="SMART" id="SM00054">
    <property type="entry name" value="EFh"/>
    <property type="match status" value="3"/>
</dbReference>
<keyword evidence="3" id="KW-1185">Reference proteome</keyword>
<sequence length="202" mass="21799">MPAPTPDPKLRLMTSTDNDLLVDKIGRGFDHLDADGDGLLDERDHVLMGKRVAAALGHGPGSPEEERIVGMYVRVWHDVHLPHLPAGTTAIGRAGFIAATRDLADDPAAADATLGAIAREFLRIADIDADGRVTPAEFLTFQRGHFPGLSDEDAAAAFEHLDTDGDGSLSPEEFIRATVEYWTSTDPDSPANWWIGRPRPTA</sequence>
<gene>
    <name evidence="2" type="ORF">GCM10010492_55420</name>
</gene>
<dbReference type="EMBL" id="BAAABU010000016">
    <property type="protein sequence ID" value="GAA0248467.1"/>
    <property type="molecule type" value="Genomic_DNA"/>
</dbReference>
<evidence type="ECO:0000259" key="1">
    <source>
        <dbReference type="PROSITE" id="PS50222"/>
    </source>
</evidence>
<dbReference type="CDD" id="cd00051">
    <property type="entry name" value="EFh"/>
    <property type="match status" value="1"/>
</dbReference>
<protein>
    <recommendedName>
        <fullName evidence="1">EF-hand domain-containing protein</fullName>
    </recommendedName>
</protein>